<sequence>MSFQGYDQYQPDYSRQELSRKDKRRHNIESKVAKISQNFVVDKDVHYRDRLTHLQTDLTSLHQGNNLQFMRMLRDLEEERDLELIRLRFYEEYRVQRSSIEFQEDIEKTKEEHEKMIKLCKEKLYESFEKKIIKLQEERLLTDVANAHSYSMDHPRTKQAKPTRSLQSAWDSSTSELGGGTGAGGASANESGTETGAERRSLRKRVTNNAAARIINEESEYVSNRDSSGPYGGSRTGTGSAANAAMAGGSQNNSDSEFLQYISDSNELYTLLFGSEERDTEKKKLRSTQRLSTKSAPPLQSLTPDEVTEDIALIRQLTGQPPAPFRI</sequence>
<reference evidence="8" key="2">
    <citation type="journal article" date="2013" name="G3 (Bethesda)">
        <title>Genomes of Ashbya fungi isolated from insects reveal four mating-type loci, numerous translocations, lack of transposons, and distinct gene duplications.</title>
        <authorList>
            <person name="Dietrich F.S."/>
            <person name="Voegeli S."/>
            <person name="Kuo S."/>
            <person name="Philippsen P."/>
        </authorList>
    </citation>
    <scope>GENOME REANNOTATION</scope>
    <source>
        <strain evidence="8">ATCC 10895 / CBS 109.51 / FGSC 9923 / NRRL Y-1056</strain>
    </source>
</reference>
<dbReference type="RefSeq" id="NP_983896.2">
    <property type="nucleotide sequence ID" value="NM_209249.2"/>
</dbReference>
<feature type="region of interest" description="Disordered" evidence="6">
    <location>
        <begin position="151"/>
        <end position="253"/>
    </location>
</feature>
<dbReference type="GO" id="GO:0061186">
    <property type="term" value="P:negative regulation of silent mating-type cassette heterochromatin formation"/>
    <property type="evidence" value="ECO:0007669"/>
    <property type="project" value="EnsemblFungi"/>
</dbReference>
<dbReference type="FunCoup" id="Q75AX0">
    <property type="interactions" value="147"/>
</dbReference>
<feature type="compositionally biased region" description="Polar residues" evidence="6">
    <location>
        <begin position="160"/>
        <end position="171"/>
    </location>
</feature>
<evidence type="ECO:0000256" key="6">
    <source>
        <dbReference type="SAM" id="MobiDB-lite"/>
    </source>
</evidence>
<dbReference type="PANTHER" id="PTHR21964">
    <property type="entry name" value="BREAST CANCER METASTASIS-SUPPRESSOR 1"/>
    <property type="match status" value="1"/>
</dbReference>
<keyword evidence="3" id="KW-0805">Transcription regulation</keyword>
<evidence type="ECO:0000256" key="4">
    <source>
        <dbReference type="ARBA" id="ARBA00023163"/>
    </source>
</evidence>
<keyword evidence="8" id="KW-1185">Reference proteome</keyword>
<evidence type="ECO:0000313" key="8">
    <source>
        <dbReference type="Proteomes" id="UP000000591"/>
    </source>
</evidence>
<dbReference type="STRING" id="284811.Q75AX0"/>
<dbReference type="GO" id="GO:2000217">
    <property type="term" value="P:regulation of invasive growth in response to glucose limitation"/>
    <property type="evidence" value="ECO:0007669"/>
    <property type="project" value="EnsemblFungi"/>
</dbReference>
<dbReference type="GO" id="GO:0045944">
    <property type="term" value="P:positive regulation of transcription by RNA polymerase II"/>
    <property type="evidence" value="ECO:0007669"/>
    <property type="project" value="EnsemblFungi"/>
</dbReference>
<organism evidence="7 8">
    <name type="scientific">Eremothecium gossypii (strain ATCC 10895 / CBS 109.51 / FGSC 9923 / NRRL Y-1056)</name>
    <name type="common">Yeast</name>
    <name type="synonym">Ashbya gossypii</name>
    <dbReference type="NCBI Taxonomy" id="284811"/>
    <lineage>
        <taxon>Eukaryota</taxon>
        <taxon>Fungi</taxon>
        <taxon>Dikarya</taxon>
        <taxon>Ascomycota</taxon>
        <taxon>Saccharomycotina</taxon>
        <taxon>Saccharomycetes</taxon>
        <taxon>Saccharomycetales</taxon>
        <taxon>Saccharomycetaceae</taxon>
        <taxon>Eremothecium</taxon>
    </lineage>
</organism>
<feature type="region of interest" description="Disordered" evidence="6">
    <location>
        <begin position="277"/>
        <end position="306"/>
    </location>
</feature>
<dbReference type="GO" id="GO:0043709">
    <property type="term" value="P:cell adhesion involved in single-species biofilm formation"/>
    <property type="evidence" value="ECO:0007669"/>
    <property type="project" value="EnsemblFungi"/>
</dbReference>
<dbReference type="GO" id="GO:0033698">
    <property type="term" value="C:Rpd3L complex"/>
    <property type="evidence" value="ECO:0007669"/>
    <property type="project" value="EnsemblFungi"/>
</dbReference>
<comment type="subcellular location">
    <subcellularLocation>
        <location evidence="1">Nucleus</location>
    </subcellularLocation>
</comment>
<evidence type="ECO:0000256" key="3">
    <source>
        <dbReference type="ARBA" id="ARBA00023015"/>
    </source>
</evidence>
<feature type="compositionally biased region" description="Low complexity" evidence="6">
    <location>
        <begin position="239"/>
        <end position="253"/>
    </location>
</feature>
<keyword evidence="5" id="KW-0539">Nucleus</keyword>
<keyword evidence="2" id="KW-0678">Repressor</keyword>
<dbReference type="EMBL" id="AE016817">
    <property type="protein sequence ID" value="AAS51720.2"/>
    <property type="molecule type" value="Genomic_DNA"/>
</dbReference>
<dbReference type="OMA" id="VANAHSY"/>
<accession>Q75AX0</accession>
<keyword evidence="4" id="KW-0804">Transcription</keyword>
<reference evidence="7 8" key="1">
    <citation type="journal article" date="2004" name="Science">
        <title>The Ashbya gossypii genome as a tool for mapping the ancient Saccharomyces cerevisiae genome.</title>
        <authorList>
            <person name="Dietrich F.S."/>
            <person name="Voegeli S."/>
            <person name="Brachat S."/>
            <person name="Lerch A."/>
            <person name="Gates K."/>
            <person name="Steiner S."/>
            <person name="Mohr C."/>
            <person name="Pohlmann R."/>
            <person name="Luedi P."/>
            <person name="Choi S."/>
            <person name="Wing R.A."/>
            <person name="Flavier A."/>
            <person name="Gaffney T.D."/>
            <person name="Philippsen P."/>
        </authorList>
    </citation>
    <scope>NUCLEOTIDE SEQUENCE [LARGE SCALE GENOMIC DNA]</scope>
    <source>
        <strain evidence="8">ATCC 10895 / CBS 109.51 / FGSC 9923 / NRRL Y-1056</strain>
    </source>
</reference>
<dbReference type="Proteomes" id="UP000000591">
    <property type="component" value="Chromosome IV"/>
</dbReference>
<protein>
    <submittedName>
        <fullName evidence="7">ADL200Cp</fullName>
    </submittedName>
</protein>
<dbReference type="GO" id="GO:0034605">
    <property type="term" value="P:cellular response to heat"/>
    <property type="evidence" value="ECO:0007669"/>
    <property type="project" value="EnsemblFungi"/>
</dbReference>
<dbReference type="Pfam" id="PF08598">
    <property type="entry name" value="Sds3"/>
    <property type="match status" value="1"/>
</dbReference>
<dbReference type="InterPro" id="IPR013907">
    <property type="entry name" value="Sds3"/>
</dbReference>
<dbReference type="GO" id="GO:0070822">
    <property type="term" value="C:Sin3-type complex"/>
    <property type="evidence" value="ECO:0000318"/>
    <property type="project" value="GO_Central"/>
</dbReference>
<dbReference type="GO" id="GO:0000122">
    <property type="term" value="P:negative regulation of transcription by RNA polymerase II"/>
    <property type="evidence" value="ECO:0000318"/>
    <property type="project" value="GO_Central"/>
</dbReference>
<dbReference type="HOGENOM" id="CLU_067595_1_0_1"/>
<dbReference type="InParanoid" id="Q75AX0"/>
<dbReference type="GO" id="GO:0042826">
    <property type="term" value="F:histone deacetylase binding"/>
    <property type="evidence" value="ECO:0000318"/>
    <property type="project" value="GO_Central"/>
</dbReference>
<dbReference type="SMART" id="SM01401">
    <property type="entry name" value="Sds3"/>
    <property type="match status" value="1"/>
</dbReference>
<evidence type="ECO:0000256" key="2">
    <source>
        <dbReference type="ARBA" id="ARBA00022491"/>
    </source>
</evidence>
<evidence type="ECO:0000256" key="5">
    <source>
        <dbReference type="ARBA" id="ARBA00023242"/>
    </source>
</evidence>
<dbReference type="GeneID" id="4620038"/>
<evidence type="ECO:0000313" key="7">
    <source>
        <dbReference type="EMBL" id="AAS51720.2"/>
    </source>
</evidence>
<dbReference type="KEGG" id="ago:AGOS_ADL200C"/>
<dbReference type="AlphaFoldDB" id="Q75AX0"/>
<name>Q75AX0_EREGS</name>
<gene>
    <name evidence="7" type="ORF">AGOS_ADL200C</name>
</gene>
<feature type="compositionally biased region" description="Polar residues" evidence="6">
    <location>
        <begin position="288"/>
        <end position="303"/>
    </location>
</feature>
<dbReference type="GO" id="GO:0061188">
    <property type="term" value="P:negative regulation of rDNA heterochromatin formation"/>
    <property type="evidence" value="ECO:0007669"/>
    <property type="project" value="EnsemblFungi"/>
</dbReference>
<dbReference type="GO" id="GO:0004407">
    <property type="term" value="F:histone deacetylase activity"/>
    <property type="evidence" value="ECO:0007669"/>
    <property type="project" value="EnsemblFungi"/>
</dbReference>
<dbReference type="eggNOG" id="KOG4466">
    <property type="taxonomic scope" value="Eukaryota"/>
</dbReference>
<dbReference type="OrthoDB" id="70376at2759"/>
<dbReference type="GO" id="GO:0005829">
    <property type="term" value="C:cytosol"/>
    <property type="evidence" value="ECO:0007669"/>
    <property type="project" value="EnsemblFungi"/>
</dbReference>
<evidence type="ECO:0000256" key="1">
    <source>
        <dbReference type="ARBA" id="ARBA00004123"/>
    </source>
</evidence>
<dbReference type="GO" id="GO:0031507">
    <property type="term" value="P:heterochromatin formation"/>
    <property type="evidence" value="ECO:0007669"/>
    <property type="project" value="EnsemblFungi"/>
</dbReference>
<proteinExistence type="predicted"/>